<evidence type="ECO:0000256" key="2">
    <source>
        <dbReference type="ARBA" id="ARBA00010474"/>
    </source>
</evidence>
<evidence type="ECO:0000313" key="10">
    <source>
        <dbReference type="Proteomes" id="UP001139488"/>
    </source>
</evidence>
<organism evidence="9 10">
    <name type="scientific">Vibrio gelatinilyticus</name>
    <dbReference type="NCBI Taxonomy" id="2893468"/>
    <lineage>
        <taxon>Bacteria</taxon>
        <taxon>Pseudomonadati</taxon>
        <taxon>Pseudomonadota</taxon>
        <taxon>Gammaproteobacteria</taxon>
        <taxon>Vibrionales</taxon>
        <taxon>Vibrionaceae</taxon>
        <taxon>Vibrio</taxon>
    </lineage>
</organism>
<dbReference type="CDD" id="cd11614">
    <property type="entry name" value="SAF_CpaB_FlgA_like"/>
    <property type="match status" value="1"/>
</dbReference>
<dbReference type="Proteomes" id="UP001139488">
    <property type="component" value="Unassembled WGS sequence"/>
</dbReference>
<dbReference type="EMBL" id="JAJNNZ010000018">
    <property type="protein sequence ID" value="MCJ2378548.1"/>
    <property type="molecule type" value="Genomic_DNA"/>
</dbReference>
<keyword evidence="10" id="KW-1185">Reference proteome</keyword>
<dbReference type="RefSeq" id="WP_244358935.1">
    <property type="nucleotide sequence ID" value="NZ_JAJNNZ010000018.1"/>
</dbReference>
<dbReference type="GO" id="GO:0044780">
    <property type="term" value="P:bacterial-type flagellum assembly"/>
    <property type="evidence" value="ECO:0007669"/>
    <property type="project" value="InterPro"/>
</dbReference>
<sequence>MSSDIKRLVILLAGWVFGMSFSLANTATMNQDLIEQAVTAQLNEELSILASQRHWQQYQAQFTLWVPSSVKHLPLCHSDLVIEGRNHQTIPVGNLKRMVRCDDGSHDWRLNVTVKSVLSLPVVVAQSTLNRDEEISAKELKLETRTLSRATDFLTSVADAAGQRPTRRIRSGQVLDGALLIAPPLVQKGNEVIIIASKDGFNASTKGIALERGSRGDQIDVQNLRSKKVIRAVVSGLNQVHTQF</sequence>
<reference evidence="9" key="1">
    <citation type="submission" date="2021-11" db="EMBL/GenBank/DDBJ databases">
        <title>Vibrio ZSDE26 sp. nov. and Vibrio ZSDZ34 sp. nov., isolated from coastal seawater in Qingdao.</title>
        <authorList>
            <person name="Zhang P."/>
        </authorList>
    </citation>
    <scope>NUCLEOTIDE SEQUENCE</scope>
    <source>
        <strain evidence="9">ZSDZ34</strain>
    </source>
</reference>
<keyword evidence="9" id="KW-0282">Flagellum</keyword>
<evidence type="ECO:0000256" key="1">
    <source>
        <dbReference type="ARBA" id="ARBA00004418"/>
    </source>
</evidence>
<evidence type="ECO:0000256" key="4">
    <source>
        <dbReference type="ARBA" id="ARBA00022729"/>
    </source>
</evidence>
<dbReference type="PANTHER" id="PTHR36307:SF1">
    <property type="entry name" value="FLAGELLA BASAL BODY P-RING FORMATION PROTEIN FLGA"/>
    <property type="match status" value="1"/>
</dbReference>
<evidence type="ECO:0000256" key="6">
    <source>
        <dbReference type="ARBA" id="ARBA00025643"/>
    </source>
</evidence>
<keyword evidence="4" id="KW-0732">Signal</keyword>
<dbReference type="PANTHER" id="PTHR36307">
    <property type="entry name" value="FLAGELLA BASAL BODY P-RING FORMATION PROTEIN FLGA"/>
    <property type="match status" value="1"/>
</dbReference>
<dbReference type="InterPro" id="IPR013974">
    <property type="entry name" value="SAF"/>
</dbReference>
<evidence type="ECO:0000256" key="3">
    <source>
        <dbReference type="ARBA" id="ARBA00014754"/>
    </source>
</evidence>
<accession>A0A9X1WFY3</accession>
<feature type="domain" description="SAF" evidence="8">
    <location>
        <begin position="120"/>
        <end position="181"/>
    </location>
</feature>
<name>A0A9X1WFY3_9VIBR</name>
<dbReference type="Pfam" id="PF13144">
    <property type="entry name" value="ChapFlgA"/>
    <property type="match status" value="1"/>
</dbReference>
<keyword evidence="9" id="KW-0966">Cell projection</keyword>
<comment type="function">
    <text evidence="6 7">Involved in the assembly process of the P-ring formation. It may associate with FlgF on the rod constituting a structure essential for the P-ring assembly or may act as a modulator protein for the P-ring assembly.</text>
</comment>
<dbReference type="SMART" id="SM00858">
    <property type="entry name" value="SAF"/>
    <property type="match status" value="1"/>
</dbReference>
<dbReference type="Gene3D" id="3.90.1210.10">
    <property type="entry name" value="Antifreeze-like/N-acetylneuraminic acid synthase C-terminal domain"/>
    <property type="match status" value="1"/>
</dbReference>
<dbReference type="InterPro" id="IPR039246">
    <property type="entry name" value="Flagellar_FlgA"/>
</dbReference>
<keyword evidence="7" id="KW-1005">Bacterial flagellum biogenesis</keyword>
<keyword evidence="9" id="KW-0969">Cilium</keyword>
<comment type="subcellular location">
    <subcellularLocation>
        <location evidence="1 7">Periplasm</location>
    </subcellularLocation>
</comment>
<evidence type="ECO:0000256" key="7">
    <source>
        <dbReference type="RuleBase" id="RU362063"/>
    </source>
</evidence>
<proteinExistence type="inferred from homology"/>
<comment type="similarity">
    <text evidence="2 7">Belongs to the FlgA family.</text>
</comment>
<evidence type="ECO:0000256" key="5">
    <source>
        <dbReference type="ARBA" id="ARBA00022764"/>
    </source>
</evidence>
<comment type="caution">
    <text evidence="9">The sequence shown here is derived from an EMBL/GenBank/DDBJ whole genome shotgun (WGS) entry which is preliminary data.</text>
</comment>
<evidence type="ECO:0000313" key="9">
    <source>
        <dbReference type="EMBL" id="MCJ2378548.1"/>
    </source>
</evidence>
<dbReference type="Gene3D" id="2.30.30.760">
    <property type="match status" value="1"/>
</dbReference>
<dbReference type="NCBIfam" id="TIGR03170">
    <property type="entry name" value="flgA_cterm"/>
    <property type="match status" value="1"/>
</dbReference>
<gene>
    <name evidence="9" type="primary">flgA</name>
    <name evidence="9" type="ORF">LNL84_17195</name>
</gene>
<dbReference type="GO" id="GO:0042597">
    <property type="term" value="C:periplasmic space"/>
    <property type="evidence" value="ECO:0007669"/>
    <property type="project" value="UniProtKB-SubCell"/>
</dbReference>
<dbReference type="AlphaFoldDB" id="A0A9X1WFY3"/>
<keyword evidence="5 7" id="KW-0574">Periplasm</keyword>
<dbReference type="InterPro" id="IPR017585">
    <property type="entry name" value="SAF_FlgA"/>
</dbReference>
<evidence type="ECO:0000259" key="8">
    <source>
        <dbReference type="SMART" id="SM00858"/>
    </source>
</evidence>
<protein>
    <recommendedName>
        <fullName evidence="3 7">Flagella basal body P-ring formation protein FlgA</fullName>
    </recommendedName>
</protein>